<dbReference type="OrthoDB" id="882797at2"/>
<keyword evidence="1" id="KW-0812">Transmembrane</keyword>
<organism evidence="2 3">
    <name type="scientific">Hymenobacter lapidarius</name>
    <dbReference type="NCBI Taxonomy" id="1908237"/>
    <lineage>
        <taxon>Bacteria</taxon>
        <taxon>Pseudomonadati</taxon>
        <taxon>Bacteroidota</taxon>
        <taxon>Cytophagia</taxon>
        <taxon>Cytophagales</taxon>
        <taxon>Hymenobacteraceae</taxon>
        <taxon>Hymenobacter</taxon>
    </lineage>
</organism>
<feature type="transmembrane region" description="Helical" evidence="1">
    <location>
        <begin position="79"/>
        <end position="99"/>
    </location>
</feature>
<evidence type="ECO:0000256" key="1">
    <source>
        <dbReference type="SAM" id="Phobius"/>
    </source>
</evidence>
<comment type="caution">
    <text evidence="2">The sequence shown here is derived from an EMBL/GenBank/DDBJ whole genome shotgun (WGS) entry which is preliminary data.</text>
</comment>
<dbReference type="STRING" id="1908237.BEN47_06220"/>
<protein>
    <submittedName>
        <fullName evidence="2">Uncharacterized protein</fullName>
    </submittedName>
</protein>
<dbReference type="EMBL" id="MDZB01000175">
    <property type="protein sequence ID" value="OGX80850.1"/>
    <property type="molecule type" value="Genomic_DNA"/>
</dbReference>
<feature type="transmembrane region" description="Helical" evidence="1">
    <location>
        <begin position="6"/>
        <end position="29"/>
    </location>
</feature>
<evidence type="ECO:0000313" key="3">
    <source>
        <dbReference type="Proteomes" id="UP000176294"/>
    </source>
</evidence>
<keyword evidence="3" id="KW-1185">Reference proteome</keyword>
<gene>
    <name evidence="2" type="ORF">BEN47_06220</name>
</gene>
<evidence type="ECO:0000313" key="2">
    <source>
        <dbReference type="EMBL" id="OGX80850.1"/>
    </source>
</evidence>
<keyword evidence="1" id="KW-1133">Transmembrane helix</keyword>
<reference evidence="2 3" key="1">
    <citation type="submission" date="2016-08" db="EMBL/GenBank/DDBJ databases">
        <title>Hymenobacter coccineus sp. nov., Hymenobacter lapidarius sp. nov. and Hymenobacter glacialis sp. nov., isolated from Antarctic soil.</title>
        <authorList>
            <person name="Sedlacek I."/>
            <person name="Kralova S."/>
            <person name="Kyrova K."/>
            <person name="Maslanova I."/>
            <person name="Stankova E."/>
            <person name="Vrbovska V."/>
            <person name="Nemec M."/>
            <person name="Bartak M."/>
            <person name="Svec P."/>
            <person name="Busse H.-J."/>
            <person name="Pantucek R."/>
        </authorList>
    </citation>
    <scope>NUCLEOTIDE SEQUENCE [LARGE SCALE GENOMIC DNA]</scope>
    <source>
        <strain evidence="2 3">CCM 8643</strain>
    </source>
</reference>
<dbReference type="Proteomes" id="UP000176294">
    <property type="component" value="Unassembled WGS sequence"/>
</dbReference>
<keyword evidence="1" id="KW-0472">Membrane</keyword>
<name>A0A1G1SQE4_9BACT</name>
<dbReference type="AlphaFoldDB" id="A0A1G1SQE4"/>
<sequence>MTIALPSLSFALLTALLWAGLAFLLWLWLRRELTPKRFLSIWESDGVLSTRLLLATVLSGFGMAMYAAGRMDDGGLSQLLGWVTGMLAVGGVVKAAASLKSETTNVTTKTLNAEVSADTVNLNGKPATPNPESE</sequence>
<accession>A0A1G1SQE4</accession>
<proteinExistence type="predicted"/>
<dbReference type="RefSeq" id="WP_070731050.1">
    <property type="nucleotide sequence ID" value="NZ_MDZB01000175.1"/>
</dbReference>
<feature type="transmembrane region" description="Helical" evidence="1">
    <location>
        <begin position="50"/>
        <end position="67"/>
    </location>
</feature>